<dbReference type="AlphaFoldDB" id="A0A821UI48"/>
<protein>
    <submittedName>
        <fullName evidence="1">Uncharacterized protein</fullName>
    </submittedName>
</protein>
<organism evidence="1 2">
    <name type="scientific">Pieris macdunnoughi</name>
    <dbReference type="NCBI Taxonomy" id="345717"/>
    <lineage>
        <taxon>Eukaryota</taxon>
        <taxon>Metazoa</taxon>
        <taxon>Ecdysozoa</taxon>
        <taxon>Arthropoda</taxon>
        <taxon>Hexapoda</taxon>
        <taxon>Insecta</taxon>
        <taxon>Pterygota</taxon>
        <taxon>Neoptera</taxon>
        <taxon>Endopterygota</taxon>
        <taxon>Lepidoptera</taxon>
        <taxon>Glossata</taxon>
        <taxon>Ditrysia</taxon>
        <taxon>Papilionoidea</taxon>
        <taxon>Pieridae</taxon>
        <taxon>Pierinae</taxon>
        <taxon>Pieris</taxon>
    </lineage>
</organism>
<sequence length="102" mass="11449">MTNAAAVVVHATANFVGVMANDWDSRSALDRLTSRTGYDSNRFKHRCFSERIAIPMGYHGYAVKKYLLTPLADPQTAATMKAKYEQEMWWKEHLEGGKGLPA</sequence>
<gene>
    <name evidence="1" type="ORF">PMACD_LOCUS10371</name>
</gene>
<dbReference type="OrthoDB" id="7490399at2759"/>
<name>A0A821UI48_9NEOP</name>
<accession>A0A821UI48</accession>
<evidence type="ECO:0000313" key="2">
    <source>
        <dbReference type="Proteomes" id="UP000663880"/>
    </source>
</evidence>
<dbReference type="Proteomes" id="UP000663880">
    <property type="component" value="Unassembled WGS sequence"/>
</dbReference>
<dbReference type="EMBL" id="CAJOBZ010000031">
    <property type="protein sequence ID" value="CAF4890012.1"/>
    <property type="molecule type" value="Genomic_DNA"/>
</dbReference>
<reference evidence="1" key="1">
    <citation type="submission" date="2021-02" db="EMBL/GenBank/DDBJ databases">
        <authorList>
            <person name="Steward A R."/>
        </authorList>
    </citation>
    <scope>NUCLEOTIDE SEQUENCE</scope>
</reference>
<keyword evidence="2" id="KW-1185">Reference proteome</keyword>
<comment type="caution">
    <text evidence="1">The sequence shown here is derived from an EMBL/GenBank/DDBJ whole genome shotgun (WGS) entry which is preliminary data.</text>
</comment>
<proteinExistence type="predicted"/>
<evidence type="ECO:0000313" key="1">
    <source>
        <dbReference type="EMBL" id="CAF4890012.1"/>
    </source>
</evidence>